<proteinExistence type="predicted"/>
<dbReference type="Proteomes" id="UP001642360">
    <property type="component" value="Unassembled WGS sequence"/>
</dbReference>
<dbReference type="EMBL" id="CAUOFW020001098">
    <property type="protein sequence ID" value="CAK9141108.1"/>
    <property type="molecule type" value="Genomic_DNA"/>
</dbReference>
<protein>
    <recommendedName>
        <fullName evidence="4">Secreted protein</fullName>
    </recommendedName>
</protein>
<accession>A0ABC8R7Y2</accession>
<comment type="caution">
    <text evidence="2">The sequence shown here is derived from an EMBL/GenBank/DDBJ whole genome shotgun (WGS) entry which is preliminary data.</text>
</comment>
<reference evidence="2 3" key="1">
    <citation type="submission" date="2024-02" db="EMBL/GenBank/DDBJ databases">
        <authorList>
            <person name="Vignale AGUSTIN F."/>
            <person name="Sosa J E."/>
            <person name="Modenutti C."/>
        </authorList>
    </citation>
    <scope>NUCLEOTIDE SEQUENCE [LARGE SCALE GENOMIC DNA]</scope>
</reference>
<keyword evidence="1" id="KW-0472">Membrane</keyword>
<evidence type="ECO:0000256" key="1">
    <source>
        <dbReference type="SAM" id="Phobius"/>
    </source>
</evidence>
<sequence length="96" mass="9994">MPLFCFLSAGLGAFIIAAATADFPAGLLPAGFFAGFQLVLSLFTPFSCWFSAGLPAGFIVSPAGLLADFSADFHAFAPFSSSFGPWACVEDFLLNV</sequence>
<evidence type="ECO:0008006" key="4">
    <source>
        <dbReference type="Google" id="ProtNLM"/>
    </source>
</evidence>
<keyword evidence="3" id="KW-1185">Reference proteome</keyword>
<organism evidence="2 3">
    <name type="scientific">Ilex paraguariensis</name>
    <name type="common">yerba mate</name>
    <dbReference type="NCBI Taxonomy" id="185542"/>
    <lineage>
        <taxon>Eukaryota</taxon>
        <taxon>Viridiplantae</taxon>
        <taxon>Streptophyta</taxon>
        <taxon>Embryophyta</taxon>
        <taxon>Tracheophyta</taxon>
        <taxon>Spermatophyta</taxon>
        <taxon>Magnoliopsida</taxon>
        <taxon>eudicotyledons</taxon>
        <taxon>Gunneridae</taxon>
        <taxon>Pentapetalae</taxon>
        <taxon>asterids</taxon>
        <taxon>campanulids</taxon>
        <taxon>Aquifoliales</taxon>
        <taxon>Aquifoliaceae</taxon>
        <taxon>Ilex</taxon>
    </lineage>
</organism>
<gene>
    <name evidence="2" type="ORF">ILEXP_LOCUS8628</name>
</gene>
<name>A0ABC8R7Y2_9AQUA</name>
<keyword evidence="1" id="KW-1133">Transmembrane helix</keyword>
<feature type="transmembrane region" description="Helical" evidence="1">
    <location>
        <begin position="31"/>
        <end position="52"/>
    </location>
</feature>
<dbReference type="AlphaFoldDB" id="A0ABC8R7Y2"/>
<keyword evidence="1" id="KW-0812">Transmembrane</keyword>
<evidence type="ECO:0000313" key="3">
    <source>
        <dbReference type="Proteomes" id="UP001642360"/>
    </source>
</evidence>
<evidence type="ECO:0000313" key="2">
    <source>
        <dbReference type="EMBL" id="CAK9141108.1"/>
    </source>
</evidence>